<dbReference type="EMBL" id="CAJHNH020002195">
    <property type="protein sequence ID" value="CAG5125886.1"/>
    <property type="molecule type" value="Genomic_DNA"/>
</dbReference>
<gene>
    <name evidence="3" type="ORF">CUNI_LOCUS11444</name>
</gene>
<evidence type="ECO:0000259" key="2">
    <source>
        <dbReference type="PROSITE" id="PS50240"/>
    </source>
</evidence>
<evidence type="ECO:0000313" key="4">
    <source>
        <dbReference type="Proteomes" id="UP000678393"/>
    </source>
</evidence>
<organism evidence="3 4">
    <name type="scientific">Candidula unifasciata</name>
    <dbReference type="NCBI Taxonomy" id="100452"/>
    <lineage>
        <taxon>Eukaryota</taxon>
        <taxon>Metazoa</taxon>
        <taxon>Spiralia</taxon>
        <taxon>Lophotrochozoa</taxon>
        <taxon>Mollusca</taxon>
        <taxon>Gastropoda</taxon>
        <taxon>Heterobranchia</taxon>
        <taxon>Euthyneura</taxon>
        <taxon>Panpulmonata</taxon>
        <taxon>Eupulmonata</taxon>
        <taxon>Stylommatophora</taxon>
        <taxon>Helicina</taxon>
        <taxon>Helicoidea</taxon>
        <taxon>Geomitridae</taxon>
        <taxon>Candidula</taxon>
    </lineage>
</organism>
<dbReference type="PROSITE" id="PS50240">
    <property type="entry name" value="TRYPSIN_DOM"/>
    <property type="match status" value="1"/>
</dbReference>
<proteinExistence type="predicted"/>
<dbReference type="SUPFAM" id="SSF50494">
    <property type="entry name" value="Trypsin-like serine proteases"/>
    <property type="match status" value="1"/>
</dbReference>
<name>A0A8S3ZFN7_9EUPU</name>
<sequence>AGRCDRQTAYFYGTCRVRTCLANETFLQGASYCDVYQAYLRTPYVRCAATLPCCAWGGQCRQDCLATESREPAPTNCTTGQAGVCCVPNNALNVPRTNNLGQQIPALPRQSQCGNMTSVRARIVPGSVTQPTIWPWVVRLLGTQASVPGVCTGVLVDDDTVVTVAHCVARTQPNQLQVRLGDFDSTQAEPDEGVVAVRNIQINQNFQAGRRGNDLAVLRLVRPVIFTQRVQPVCLPDPAVPLRRPAQCFVSGWGVTATGQASTQLRSAPVRFMDWNLCNVMVTAATPNSGSLGTDMFCTQGFPRNNDGCIFDDGGMLACLDINNRYALIGLVAEYSCGSLPTVFTRMDNHTDAVLSRT</sequence>
<keyword evidence="1" id="KW-1015">Disulfide bond</keyword>
<dbReference type="InterPro" id="IPR001314">
    <property type="entry name" value="Peptidase_S1A"/>
</dbReference>
<dbReference type="PANTHER" id="PTHR24252:SF10">
    <property type="entry name" value="SERINE PROTEASE 56"/>
    <property type="match status" value="1"/>
</dbReference>
<feature type="non-terminal residue" evidence="3">
    <location>
        <position position="1"/>
    </location>
</feature>
<dbReference type="InterPro" id="IPR001254">
    <property type="entry name" value="Trypsin_dom"/>
</dbReference>
<dbReference type="SMART" id="SM00020">
    <property type="entry name" value="Tryp_SPc"/>
    <property type="match status" value="1"/>
</dbReference>
<reference evidence="3" key="1">
    <citation type="submission" date="2021-04" db="EMBL/GenBank/DDBJ databases">
        <authorList>
            <consortium name="Molecular Ecology Group"/>
        </authorList>
    </citation>
    <scope>NUCLEOTIDE SEQUENCE</scope>
</reference>
<evidence type="ECO:0000256" key="1">
    <source>
        <dbReference type="ARBA" id="ARBA00023157"/>
    </source>
</evidence>
<dbReference type="Gene3D" id="2.40.10.10">
    <property type="entry name" value="Trypsin-like serine proteases"/>
    <property type="match status" value="1"/>
</dbReference>
<dbReference type="PRINTS" id="PR00722">
    <property type="entry name" value="CHYMOTRYPSIN"/>
</dbReference>
<dbReference type="Pfam" id="PF00089">
    <property type="entry name" value="Trypsin"/>
    <property type="match status" value="1"/>
</dbReference>
<dbReference type="GO" id="GO:0004252">
    <property type="term" value="F:serine-type endopeptidase activity"/>
    <property type="evidence" value="ECO:0007669"/>
    <property type="project" value="InterPro"/>
</dbReference>
<feature type="domain" description="Peptidase S1" evidence="2">
    <location>
        <begin position="123"/>
        <end position="358"/>
    </location>
</feature>
<dbReference type="PANTHER" id="PTHR24252">
    <property type="entry name" value="ACROSIN-RELATED"/>
    <property type="match status" value="1"/>
</dbReference>
<dbReference type="AlphaFoldDB" id="A0A8S3ZFN7"/>
<dbReference type="OrthoDB" id="10061449at2759"/>
<dbReference type="InterPro" id="IPR043504">
    <property type="entry name" value="Peptidase_S1_PA_chymotrypsin"/>
</dbReference>
<dbReference type="CDD" id="cd00190">
    <property type="entry name" value="Tryp_SPc"/>
    <property type="match status" value="1"/>
</dbReference>
<evidence type="ECO:0000313" key="3">
    <source>
        <dbReference type="EMBL" id="CAG5125886.1"/>
    </source>
</evidence>
<dbReference type="GO" id="GO:0006508">
    <property type="term" value="P:proteolysis"/>
    <property type="evidence" value="ECO:0007669"/>
    <property type="project" value="InterPro"/>
</dbReference>
<dbReference type="FunFam" id="2.40.10.10:FF:000068">
    <property type="entry name" value="transmembrane protease serine 2"/>
    <property type="match status" value="1"/>
</dbReference>
<dbReference type="Proteomes" id="UP000678393">
    <property type="component" value="Unassembled WGS sequence"/>
</dbReference>
<comment type="caution">
    <text evidence="3">The sequence shown here is derived from an EMBL/GenBank/DDBJ whole genome shotgun (WGS) entry which is preliminary data.</text>
</comment>
<dbReference type="InterPro" id="IPR009003">
    <property type="entry name" value="Peptidase_S1_PA"/>
</dbReference>
<keyword evidence="4" id="KW-1185">Reference proteome</keyword>
<protein>
    <recommendedName>
        <fullName evidence="2">Peptidase S1 domain-containing protein</fullName>
    </recommendedName>
</protein>
<accession>A0A8S3ZFN7</accession>